<sequence length="416" mass="48560">MEDKLQRDGGSRAQVHSLLPQKDGRKTAPPINLGWQVLLPVVAALLPLGFVYLHKGQECEAKLPADTVDNYEMLPWRKTYASWVPYPQRKDYDGVKGDLPRIMLWNKSPAVEWTNNTELRYEGCRRPCYVTYNRLQLHRSDAVVLYVKRIDESPLPHGRRVFQKWVFWTMETPKENFVEKLKPHKAAFNWTMTYRRDSDIVHGFGSVVRKNESLTSTLYDAELEKRWRSKSRTVAWFPTSCDGHAAEYVRKLKEHVFVDVYGKCGNMSCRTTSYEDDDDEECYEMLANKYFFVLVFERDLCADYVTMPLYRFLRYEVVPVVKGAANYSAVTPPGSVVNVDTYPEPYNVAGLMMKAASNFELYRQFLSWKKDYEVRAHNYDSFCGLCDKLYSVKFLQKSVHHDVSDWWYNGTKCTSD</sequence>
<accession>A0ACB8C892</accession>
<dbReference type="Proteomes" id="UP000821865">
    <property type="component" value="Chromosome 8"/>
</dbReference>
<evidence type="ECO:0000313" key="2">
    <source>
        <dbReference type="Proteomes" id="UP000821865"/>
    </source>
</evidence>
<organism evidence="1 2">
    <name type="scientific">Dermacentor silvarum</name>
    <name type="common">Tick</name>
    <dbReference type="NCBI Taxonomy" id="543639"/>
    <lineage>
        <taxon>Eukaryota</taxon>
        <taxon>Metazoa</taxon>
        <taxon>Ecdysozoa</taxon>
        <taxon>Arthropoda</taxon>
        <taxon>Chelicerata</taxon>
        <taxon>Arachnida</taxon>
        <taxon>Acari</taxon>
        <taxon>Parasitiformes</taxon>
        <taxon>Ixodida</taxon>
        <taxon>Ixodoidea</taxon>
        <taxon>Ixodidae</taxon>
        <taxon>Rhipicephalinae</taxon>
        <taxon>Dermacentor</taxon>
    </lineage>
</organism>
<name>A0ACB8C892_DERSI</name>
<evidence type="ECO:0000313" key="1">
    <source>
        <dbReference type="EMBL" id="KAH7937099.1"/>
    </source>
</evidence>
<proteinExistence type="predicted"/>
<keyword evidence="2" id="KW-1185">Reference proteome</keyword>
<protein>
    <submittedName>
        <fullName evidence="1">Uncharacterized protein</fullName>
    </submittedName>
</protein>
<gene>
    <name evidence="1" type="ORF">HPB49_007856</name>
</gene>
<reference evidence="1" key="1">
    <citation type="submission" date="2020-05" db="EMBL/GenBank/DDBJ databases">
        <title>Large-scale comparative analyses of tick genomes elucidate their genetic diversity and vector capacities.</title>
        <authorList>
            <person name="Jia N."/>
            <person name="Wang J."/>
            <person name="Shi W."/>
            <person name="Du L."/>
            <person name="Sun Y."/>
            <person name="Zhan W."/>
            <person name="Jiang J."/>
            <person name="Wang Q."/>
            <person name="Zhang B."/>
            <person name="Ji P."/>
            <person name="Sakyi L.B."/>
            <person name="Cui X."/>
            <person name="Yuan T."/>
            <person name="Jiang B."/>
            <person name="Yang W."/>
            <person name="Lam T.T.-Y."/>
            <person name="Chang Q."/>
            <person name="Ding S."/>
            <person name="Wang X."/>
            <person name="Zhu J."/>
            <person name="Ruan X."/>
            <person name="Zhao L."/>
            <person name="Wei J."/>
            <person name="Que T."/>
            <person name="Du C."/>
            <person name="Cheng J."/>
            <person name="Dai P."/>
            <person name="Han X."/>
            <person name="Huang E."/>
            <person name="Gao Y."/>
            <person name="Liu J."/>
            <person name="Shao H."/>
            <person name="Ye R."/>
            <person name="Li L."/>
            <person name="Wei W."/>
            <person name="Wang X."/>
            <person name="Wang C."/>
            <person name="Yang T."/>
            <person name="Huo Q."/>
            <person name="Li W."/>
            <person name="Guo W."/>
            <person name="Chen H."/>
            <person name="Zhou L."/>
            <person name="Ni X."/>
            <person name="Tian J."/>
            <person name="Zhou Y."/>
            <person name="Sheng Y."/>
            <person name="Liu T."/>
            <person name="Pan Y."/>
            <person name="Xia L."/>
            <person name="Li J."/>
            <person name="Zhao F."/>
            <person name="Cao W."/>
        </authorList>
    </citation>
    <scope>NUCLEOTIDE SEQUENCE</scope>
    <source>
        <strain evidence="1">Dsil-2018</strain>
    </source>
</reference>
<comment type="caution">
    <text evidence="1">The sequence shown here is derived from an EMBL/GenBank/DDBJ whole genome shotgun (WGS) entry which is preliminary data.</text>
</comment>
<dbReference type="EMBL" id="CM023477">
    <property type="protein sequence ID" value="KAH7937099.1"/>
    <property type="molecule type" value="Genomic_DNA"/>
</dbReference>